<dbReference type="InterPro" id="IPR003382">
    <property type="entry name" value="Flavoprotein"/>
</dbReference>
<evidence type="ECO:0000313" key="2">
    <source>
        <dbReference type="EMBL" id="MFC4354470.1"/>
    </source>
</evidence>
<dbReference type="PIRSF" id="PIRSF001390">
    <property type="entry name" value="Dipicolinate_synth_subunit_B"/>
    <property type="match status" value="1"/>
</dbReference>
<feature type="domain" description="Flavoprotein" evidence="1">
    <location>
        <begin position="7"/>
        <end position="183"/>
    </location>
</feature>
<keyword evidence="3" id="KW-1185">Reference proteome</keyword>
<evidence type="ECO:0000259" key="1">
    <source>
        <dbReference type="Pfam" id="PF02441"/>
    </source>
</evidence>
<dbReference type="Proteomes" id="UP001595733">
    <property type="component" value="Unassembled WGS sequence"/>
</dbReference>
<name>A0ABV8UT81_9BACL</name>
<proteinExistence type="predicted"/>
<dbReference type="RefSeq" id="WP_378140749.1">
    <property type="nucleotide sequence ID" value="NZ_JBHSEF010000011.1"/>
</dbReference>
<dbReference type="InterPro" id="IPR036551">
    <property type="entry name" value="Flavin_trans-like"/>
</dbReference>
<dbReference type="InterPro" id="IPR014214">
    <property type="entry name" value="Dipicolinic_acid_synth_B"/>
</dbReference>
<dbReference type="SUPFAM" id="SSF52507">
    <property type="entry name" value="Homo-oligomeric flavin-containing Cys decarboxylases, HFCD"/>
    <property type="match status" value="1"/>
</dbReference>
<protein>
    <submittedName>
        <fullName evidence="2">Dipicolinate synthase subunit B</fullName>
    </submittedName>
</protein>
<sequence length="196" mass="21031">MGTLSGKRIGFGVTASHCTFPELEAMITQLLDEGAEVHPVVTYSVLHANTRFGTGEEWIQKIEGLCGRSVVSTIADAEPFGPIIPLDCMVIAPLTGSSLSKLANAQTDSPVLMAAKATLRNRKPVVIAVSTNDALGLNGTNLMNLMRAKHVYLVPLGQDDPIKKPTSLVADFNQISRTVEEALDGKQLQPLFISYN</sequence>
<dbReference type="NCBIfam" id="TIGR02852">
    <property type="entry name" value="spore_dpaB"/>
    <property type="match status" value="1"/>
</dbReference>
<accession>A0ABV8UT81</accession>
<dbReference type="NCBIfam" id="NF006161">
    <property type="entry name" value="PRK08305.1"/>
    <property type="match status" value="1"/>
</dbReference>
<dbReference type="EMBL" id="JBHSEF010000011">
    <property type="protein sequence ID" value="MFC4354470.1"/>
    <property type="molecule type" value="Genomic_DNA"/>
</dbReference>
<evidence type="ECO:0000313" key="3">
    <source>
        <dbReference type="Proteomes" id="UP001595733"/>
    </source>
</evidence>
<organism evidence="2 3">
    <name type="scientific">Chryseomicrobium palamuruense</name>
    <dbReference type="NCBI Taxonomy" id="682973"/>
    <lineage>
        <taxon>Bacteria</taxon>
        <taxon>Bacillati</taxon>
        <taxon>Bacillota</taxon>
        <taxon>Bacilli</taxon>
        <taxon>Bacillales</taxon>
        <taxon>Caryophanaceae</taxon>
        <taxon>Chryseomicrobium</taxon>
    </lineage>
</organism>
<dbReference type="Gene3D" id="3.40.50.1950">
    <property type="entry name" value="Flavin prenyltransferase-like"/>
    <property type="match status" value="1"/>
</dbReference>
<reference evidence="3" key="1">
    <citation type="journal article" date="2019" name="Int. J. Syst. Evol. Microbiol.">
        <title>The Global Catalogue of Microorganisms (GCM) 10K type strain sequencing project: providing services to taxonomists for standard genome sequencing and annotation.</title>
        <authorList>
            <consortium name="The Broad Institute Genomics Platform"/>
            <consortium name="The Broad Institute Genome Sequencing Center for Infectious Disease"/>
            <person name="Wu L."/>
            <person name="Ma J."/>
        </authorList>
    </citation>
    <scope>NUCLEOTIDE SEQUENCE [LARGE SCALE GENOMIC DNA]</scope>
    <source>
        <strain evidence="3">CCUG 50353</strain>
    </source>
</reference>
<gene>
    <name evidence="2" type="ORF">ACFO0S_05180</name>
</gene>
<comment type="caution">
    <text evidence="2">The sequence shown here is derived from an EMBL/GenBank/DDBJ whole genome shotgun (WGS) entry which is preliminary data.</text>
</comment>
<dbReference type="Pfam" id="PF02441">
    <property type="entry name" value="Flavoprotein"/>
    <property type="match status" value="1"/>
</dbReference>